<feature type="coiled-coil region" evidence="2">
    <location>
        <begin position="107"/>
        <end position="138"/>
    </location>
</feature>
<comment type="similarity">
    <text evidence="1">Belongs to the UPF0449 family.</text>
</comment>
<feature type="region of interest" description="Disordered" evidence="3">
    <location>
        <begin position="1"/>
        <end position="21"/>
    </location>
</feature>
<evidence type="ECO:0000256" key="1">
    <source>
        <dbReference type="ARBA" id="ARBA00006137"/>
    </source>
</evidence>
<evidence type="ECO:0000256" key="2">
    <source>
        <dbReference type="SAM" id="Coils"/>
    </source>
</evidence>
<proteinExistence type="inferred from homology"/>
<keyword evidence="2" id="KW-0175">Coiled coil</keyword>
<dbReference type="EMBL" id="CALNXK010000022">
    <property type="protein sequence ID" value="CAH3109754.1"/>
    <property type="molecule type" value="Genomic_DNA"/>
</dbReference>
<gene>
    <name evidence="4" type="ORF">PLOB_00018838</name>
</gene>
<dbReference type="InterPro" id="IPR028227">
    <property type="entry name" value="UPF0449"/>
</dbReference>
<comment type="caution">
    <text evidence="4">The sequence shown here is derived from an EMBL/GenBank/DDBJ whole genome shotgun (WGS) entry which is preliminary data.</text>
</comment>
<dbReference type="PANTHER" id="PTHR34766">
    <property type="entry name" value="UPF0449 PROTEIN C19ORF25"/>
    <property type="match status" value="1"/>
</dbReference>
<organism evidence="4 5">
    <name type="scientific">Porites lobata</name>
    <dbReference type="NCBI Taxonomy" id="104759"/>
    <lineage>
        <taxon>Eukaryota</taxon>
        <taxon>Metazoa</taxon>
        <taxon>Cnidaria</taxon>
        <taxon>Anthozoa</taxon>
        <taxon>Hexacorallia</taxon>
        <taxon>Scleractinia</taxon>
        <taxon>Fungiina</taxon>
        <taxon>Poritidae</taxon>
        <taxon>Porites</taxon>
    </lineage>
</organism>
<dbReference type="Pfam" id="PF15136">
    <property type="entry name" value="UPF0449"/>
    <property type="match status" value="1"/>
</dbReference>
<dbReference type="Proteomes" id="UP001159405">
    <property type="component" value="Unassembled WGS sequence"/>
</dbReference>
<evidence type="ECO:0000256" key="3">
    <source>
        <dbReference type="SAM" id="MobiDB-lite"/>
    </source>
</evidence>
<accession>A0ABN8NJ48</accession>
<protein>
    <submittedName>
        <fullName evidence="4">Uncharacterized protein</fullName>
    </submittedName>
</protein>
<evidence type="ECO:0000313" key="5">
    <source>
        <dbReference type="Proteomes" id="UP001159405"/>
    </source>
</evidence>
<evidence type="ECO:0000313" key="4">
    <source>
        <dbReference type="EMBL" id="CAH3109754.1"/>
    </source>
</evidence>
<keyword evidence="5" id="KW-1185">Reference proteome</keyword>
<dbReference type="PANTHER" id="PTHR34766:SF1">
    <property type="entry name" value="UPF0449 PROTEIN C19ORF25"/>
    <property type="match status" value="1"/>
</dbReference>
<name>A0ABN8NJ48_9CNID</name>
<reference evidence="4 5" key="1">
    <citation type="submission" date="2022-05" db="EMBL/GenBank/DDBJ databases">
        <authorList>
            <consortium name="Genoscope - CEA"/>
            <person name="William W."/>
        </authorList>
    </citation>
    <scope>NUCLEOTIDE SEQUENCE [LARGE SCALE GENOMIC DNA]</scope>
</reference>
<sequence>MVFLESFKMSSSKAHQAPSPPTVEQILEDLSAASDEDVIFKSVILEQGTRTKKEVKEGKLADSFANFSVQDVATEDRGTSEEKQIKGQSNEQIYGKVASFLEQFKSLESAKEQLNCLEEDLKLKKETLEAAITKVEAAWKVSKSDA</sequence>